<proteinExistence type="predicted"/>
<dbReference type="InterPro" id="IPR018060">
    <property type="entry name" value="HTH_AraC"/>
</dbReference>
<dbReference type="GO" id="GO:0003700">
    <property type="term" value="F:DNA-binding transcription factor activity"/>
    <property type="evidence" value="ECO:0007669"/>
    <property type="project" value="InterPro"/>
</dbReference>
<dbReference type="PANTHER" id="PTHR43280:SF32">
    <property type="entry name" value="TRANSCRIPTIONAL REGULATORY PROTEIN"/>
    <property type="match status" value="1"/>
</dbReference>
<name>A0A327NGT9_9BACT</name>
<dbReference type="Pfam" id="PF12833">
    <property type="entry name" value="HTH_18"/>
    <property type="match status" value="1"/>
</dbReference>
<dbReference type="Proteomes" id="UP000249016">
    <property type="component" value="Unassembled WGS sequence"/>
</dbReference>
<evidence type="ECO:0000256" key="2">
    <source>
        <dbReference type="ARBA" id="ARBA00023125"/>
    </source>
</evidence>
<dbReference type="PRINTS" id="PR00032">
    <property type="entry name" value="HTHARAC"/>
</dbReference>
<gene>
    <name evidence="5" type="ORF">HMF3257_02040</name>
</gene>
<dbReference type="GO" id="GO:0043565">
    <property type="term" value="F:sequence-specific DNA binding"/>
    <property type="evidence" value="ECO:0007669"/>
    <property type="project" value="InterPro"/>
</dbReference>
<dbReference type="AlphaFoldDB" id="A0A327NGT9"/>
<dbReference type="InterPro" id="IPR020449">
    <property type="entry name" value="Tscrpt_reg_AraC-type_HTH"/>
</dbReference>
<keyword evidence="2" id="KW-0238">DNA-binding</keyword>
<dbReference type="SMART" id="SM00342">
    <property type="entry name" value="HTH_ARAC"/>
    <property type="match status" value="1"/>
</dbReference>
<keyword evidence="6" id="KW-1185">Reference proteome</keyword>
<feature type="domain" description="HTH araC/xylS-type" evidence="4">
    <location>
        <begin position="57"/>
        <end position="155"/>
    </location>
</feature>
<evidence type="ECO:0000313" key="5">
    <source>
        <dbReference type="EMBL" id="RAI73509.1"/>
    </source>
</evidence>
<comment type="caution">
    <text evidence="5">The sequence shown here is derived from an EMBL/GenBank/DDBJ whole genome shotgun (WGS) entry which is preliminary data.</text>
</comment>
<evidence type="ECO:0000313" key="6">
    <source>
        <dbReference type="Proteomes" id="UP000249016"/>
    </source>
</evidence>
<evidence type="ECO:0000256" key="3">
    <source>
        <dbReference type="ARBA" id="ARBA00023163"/>
    </source>
</evidence>
<sequence length="156" mass="17304">MGLAGAVRPNGTGTQKPAYGQPGVHQLIVLCLLLDVQQQYGQREQPRQLSSSARLAAHFRQLLTRHILSKRTVNEYADLLAVTPNHLNKCVKETTGKPASVLIAEMLLLEAKVLLGQPGLPISEIADRLSFDDLSYFARFFKKHTGLNPTEYRQQA</sequence>
<dbReference type="EMBL" id="QLII01000001">
    <property type="protein sequence ID" value="RAI73509.1"/>
    <property type="molecule type" value="Genomic_DNA"/>
</dbReference>
<keyword evidence="1" id="KW-0805">Transcription regulation</keyword>
<dbReference type="PROSITE" id="PS01124">
    <property type="entry name" value="HTH_ARAC_FAMILY_2"/>
    <property type="match status" value="1"/>
</dbReference>
<evidence type="ECO:0000259" key="4">
    <source>
        <dbReference type="PROSITE" id="PS01124"/>
    </source>
</evidence>
<dbReference type="PANTHER" id="PTHR43280">
    <property type="entry name" value="ARAC-FAMILY TRANSCRIPTIONAL REGULATOR"/>
    <property type="match status" value="1"/>
</dbReference>
<reference evidence="5 6" key="1">
    <citation type="submission" date="2018-06" db="EMBL/GenBank/DDBJ databases">
        <title>Spirosoma sp. HMF3257 Genome sequencing and assembly.</title>
        <authorList>
            <person name="Kang H."/>
            <person name="Cha I."/>
            <person name="Kim H."/>
            <person name="Kang J."/>
            <person name="Joh K."/>
        </authorList>
    </citation>
    <scope>NUCLEOTIDE SEQUENCE [LARGE SCALE GENOMIC DNA]</scope>
    <source>
        <strain evidence="5 6">HMF3257</strain>
    </source>
</reference>
<accession>A0A327NGT9</accession>
<dbReference type="SUPFAM" id="SSF46689">
    <property type="entry name" value="Homeodomain-like"/>
    <property type="match status" value="1"/>
</dbReference>
<evidence type="ECO:0000256" key="1">
    <source>
        <dbReference type="ARBA" id="ARBA00023015"/>
    </source>
</evidence>
<dbReference type="Gene3D" id="1.10.10.60">
    <property type="entry name" value="Homeodomain-like"/>
    <property type="match status" value="1"/>
</dbReference>
<protein>
    <recommendedName>
        <fullName evidence="4">HTH araC/xylS-type domain-containing protein</fullName>
    </recommendedName>
</protein>
<keyword evidence="3" id="KW-0804">Transcription</keyword>
<organism evidence="5 6">
    <name type="scientific">Spirosoma telluris</name>
    <dbReference type="NCBI Taxonomy" id="2183553"/>
    <lineage>
        <taxon>Bacteria</taxon>
        <taxon>Pseudomonadati</taxon>
        <taxon>Bacteroidota</taxon>
        <taxon>Cytophagia</taxon>
        <taxon>Cytophagales</taxon>
        <taxon>Cytophagaceae</taxon>
        <taxon>Spirosoma</taxon>
    </lineage>
</organism>
<dbReference type="InterPro" id="IPR009057">
    <property type="entry name" value="Homeodomain-like_sf"/>
</dbReference>